<dbReference type="Proteomes" id="UP000240904">
    <property type="component" value="Unassembled WGS sequence"/>
</dbReference>
<feature type="domain" description="YagK/YfjJ C-terminal" evidence="1">
    <location>
        <begin position="41"/>
        <end position="195"/>
    </location>
</feature>
<dbReference type="EMBL" id="PYMC01000026">
    <property type="protein sequence ID" value="PSW00295.1"/>
    <property type="molecule type" value="Genomic_DNA"/>
</dbReference>
<proteinExistence type="predicted"/>
<reference evidence="2 3" key="1">
    <citation type="submission" date="2018-03" db="EMBL/GenBank/DDBJ databases">
        <title>Whole genome sequencing of Histamine producing bacteria.</title>
        <authorList>
            <person name="Butler K."/>
        </authorList>
    </citation>
    <scope>NUCLEOTIDE SEQUENCE [LARGE SCALE GENOMIC DNA]</scope>
    <source>
        <strain evidence="2 3">DSM 16190</strain>
    </source>
</reference>
<protein>
    <recommendedName>
        <fullName evidence="1">YagK/YfjJ C-terminal domain-containing protein</fullName>
    </recommendedName>
</protein>
<evidence type="ECO:0000313" key="3">
    <source>
        <dbReference type="Proteomes" id="UP000240904"/>
    </source>
</evidence>
<keyword evidence="3" id="KW-1185">Reference proteome</keyword>
<evidence type="ECO:0000259" key="1">
    <source>
        <dbReference type="Pfam" id="PF11726"/>
    </source>
</evidence>
<dbReference type="InterPro" id="IPR057271">
    <property type="entry name" value="YagK_YfjJ_C"/>
</dbReference>
<dbReference type="AlphaFoldDB" id="A0A2T3MSG3"/>
<dbReference type="RefSeq" id="WP_107285352.1">
    <property type="nucleotide sequence ID" value="NZ_PYMC01000026.1"/>
</dbReference>
<gene>
    <name evidence="2" type="ORF">C9I89_21340</name>
</gene>
<dbReference type="Pfam" id="PF11726">
    <property type="entry name" value="YagK_YfjJ_C"/>
    <property type="match status" value="1"/>
</dbReference>
<name>A0A2T3MSG3_9GAMM</name>
<sequence>MGYTFTDNRAYKNYNLHQSNKNYPFVVEYLDRTIEVLNSALDQYKRCTVVRFDLRFPSYFGDVDVKEYRTAFIKNLKKKYSKKYGGSFKHIIAIEKSKDRKGTNTSSKHFHVVLFLDANKHYHNSLGLLPTHDRNGKGLWNVIYSSWQASIKDNAVGLVHICRSHRISREDTEATNDCFTHISYLCKKRTKFFAKKGEHIEYFTRSHC</sequence>
<comment type="caution">
    <text evidence="2">The sequence shown here is derived from an EMBL/GenBank/DDBJ whole genome shotgun (WGS) entry which is preliminary data.</text>
</comment>
<accession>A0A2T3MSG3</accession>
<organism evidence="2 3">
    <name type="scientific">Photobacterium lipolyticum</name>
    <dbReference type="NCBI Taxonomy" id="266810"/>
    <lineage>
        <taxon>Bacteria</taxon>
        <taxon>Pseudomonadati</taxon>
        <taxon>Pseudomonadota</taxon>
        <taxon>Gammaproteobacteria</taxon>
        <taxon>Vibrionales</taxon>
        <taxon>Vibrionaceae</taxon>
        <taxon>Photobacterium</taxon>
    </lineage>
</organism>
<evidence type="ECO:0000313" key="2">
    <source>
        <dbReference type="EMBL" id="PSW00295.1"/>
    </source>
</evidence>
<dbReference type="OrthoDB" id="5701642at2"/>